<keyword evidence="2" id="KW-1185">Reference proteome</keyword>
<proteinExistence type="predicted"/>
<sequence length="183" mass="21254">MAEGILKDLPIIGNLFSIITTSQNIKDWFFAKKIYRFLAELDKVELKHRNKFIDELDNAGKRQRQKVGEELIIILDRLDHLEKADYLGRLFKAYIQHEINYQDFSLMSSMIERIYKNDLISLVNNEIKKEQEQRLYSLGLYSSRVVQAGGFLGAQMGETATVTIYTINRTGNQFIKVIRSSLN</sequence>
<name>A0A3Q8X3Y5_9BACL</name>
<evidence type="ECO:0000313" key="1">
    <source>
        <dbReference type="EMBL" id="AZN39925.1"/>
    </source>
</evidence>
<dbReference type="EMBL" id="CP034437">
    <property type="protein sequence ID" value="AZN39925.1"/>
    <property type="molecule type" value="Genomic_DNA"/>
</dbReference>
<gene>
    <name evidence="1" type="ORF">EJC50_09890</name>
</gene>
<evidence type="ECO:0000313" key="2">
    <source>
        <dbReference type="Proteomes" id="UP000272528"/>
    </source>
</evidence>
<dbReference type="KEGG" id="palb:EJC50_09890"/>
<dbReference type="RefSeq" id="WP_126014986.1">
    <property type="nucleotide sequence ID" value="NZ_CP034437.1"/>
</dbReference>
<protein>
    <submittedName>
        <fullName evidence="1">Uncharacterized protein</fullName>
    </submittedName>
</protein>
<dbReference type="Proteomes" id="UP000272528">
    <property type="component" value="Chromosome"/>
</dbReference>
<dbReference type="AlphaFoldDB" id="A0A3Q8X3Y5"/>
<dbReference type="OrthoDB" id="6398067at2"/>
<reference evidence="2" key="1">
    <citation type="submission" date="2018-12" db="EMBL/GenBank/DDBJ databases">
        <title>Genome sequence of Peanibacillus sp.</title>
        <authorList>
            <person name="Subramani G."/>
            <person name="Srinivasan S."/>
            <person name="Kim M.K."/>
        </authorList>
    </citation>
    <scope>NUCLEOTIDE SEQUENCE [LARGE SCALE GENOMIC DNA]</scope>
    <source>
        <strain evidence="2">18JY67-1</strain>
    </source>
</reference>
<accession>A0A3Q8X3Y5</accession>
<organism evidence="1 2">
    <name type="scientific">Paenibacillus albus</name>
    <dbReference type="NCBI Taxonomy" id="2495582"/>
    <lineage>
        <taxon>Bacteria</taxon>
        <taxon>Bacillati</taxon>
        <taxon>Bacillota</taxon>
        <taxon>Bacilli</taxon>
        <taxon>Bacillales</taxon>
        <taxon>Paenibacillaceae</taxon>
        <taxon>Paenibacillus</taxon>
    </lineage>
</organism>